<proteinExistence type="predicted"/>
<dbReference type="SUPFAM" id="SSF51430">
    <property type="entry name" value="NAD(P)-linked oxidoreductase"/>
    <property type="match status" value="1"/>
</dbReference>
<evidence type="ECO:0000313" key="3">
    <source>
        <dbReference type="EMBL" id="TGD80458.1"/>
    </source>
</evidence>
<dbReference type="Proteomes" id="UP000298284">
    <property type="component" value="Unassembled WGS sequence"/>
</dbReference>
<dbReference type="PANTHER" id="PTHR43625">
    <property type="entry name" value="AFLATOXIN B1 ALDEHYDE REDUCTASE"/>
    <property type="match status" value="1"/>
</dbReference>
<reference evidence="3 4" key="1">
    <citation type="submission" date="2019-04" db="EMBL/GenBank/DDBJ databases">
        <authorList>
            <person name="Feng G."/>
            <person name="Zhang J."/>
            <person name="Zhu H."/>
        </authorList>
    </citation>
    <scope>NUCLEOTIDE SEQUENCE [LARGE SCALE GENOMIC DNA]</scope>
    <source>
        <strain evidence="3 4">JCM 19491</strain>
    </source>
</reference>
<dbReference type="EMBL" id="SRKZ01000003">
    <property type="protein sequence ID" value="TGD80458.1"/>
    <property type="molecule type" value="Genomic_DNA"/>
</dbReference>
<evidence type="ECO:0000313" key="4">
    <source>
        <dbReference type="Proteomes" id="UP000298284"/>
    </source>
</evidence>
<name>A0A4Z0MME1_9BACT</name>
<keyword evidence="1" id="KW-0560">Oxidoreductase</keyword>
<dbReference type="GO" id="GO:0016491">
    <property type="term" value="F:oxidoreductase activity"/>
    <property type="evidence" value="ECO:0007669"/>
    <property type="project" value="UniProtKB-KW"/>
</dbReference>
<accession>A0A4Z0MME1</accession>
<keyword evidence="4" id="KW-1185">Reference proteome</keyword>
<evidence type="ECO:0000256" key="1">
    <source>
        <dbReference type="ARBA" id="ARBA00023002"/>
    </source>
</evidence>
<dbReference type="InterPro" id="IPR050791">
    <property type="entry name" value="Aldo-Keto_reductase"/>
</dbReference>
<dbReference type="OrthoDB" id="9773828at2"/>
<evidence type="ECO:0000259" key="2">
    <source>
        <dbReference type="Pfam" id="PF00248"/>
    </source>
</evidence>
<sequence>MKSTPTSPLMSTITIAQNSAHPLTVNRLGYGTMRLTGPEIWGEPTNRPEALQILRTAVELGVNFIDTADYYGEDVTNRLIAEALYPYPQDLVICTKVGATRRPDKSWVPFNTPENLRTSIDNNLRTLRQEQIQLVHLRLMGHGPVPLDEQLRAMFEMQREGKILHVGLSNVTREELETGLALGPIATVENMYSYAQRTTVQLPHGANPGGEEVLDLCEQHGIPLIPFFSLIHGLPKAGNKIAEIAQKHNATEAQINIAWLLHKSPWILPIPGTSSLAHFRENLAAATFHLSPEDIAYLG</sequence>
<gene>
    <name evidence="3" type="ORF">EU557_11510</name>
</gene>
<comment type="caution">
    <text evidence="3">The sequence shown here is derived from an EMBL/GenBank/DDBJ whole genome shotgun (WGS) entry which is preliminary data.</text>
</comment>
<protein>
    <submittedName>
        <fullName evidence="3">Aldo/keto reductase</fullName>
    </submittedName>
</protein>
<dbReference type="GO" id="GO:0005737">
    <property type="term" value="C:cytoplasm"/>
    <property type="evidence" value="ECO:0007669"/>
    <property type="project" value="TreeGrafter"/>
</dbReference>
<dbReference type="CDD" id="cd19088">
    <property type="entry name" value="AKR_AKR13B1"/>
    <property type="match status" value="1"/>
</dbReference>
<organism evidence="3 4">
    <name type="scientific">Hymenobacter wooponensis</name>
    <dbReference type="NCBI Taxonomy" id="1525360"/>
    <lineage>
        <taxon>Bacteria</taxon>
        <taxon>Pseudomonadati</taxon>
        <taxon>Bacteroidota</taxon>
        <taxon>Cytophagia</taxon>
        <taxon>Cytophagales</taxon>
        <taxon>Hymenobacteraceae</taxon>
        <taxon>Hymenobacter</taxon>
    </lineage>
</organism>
<feature type="domain" description="NADP-dependent oxidoreductase" evidence="2">
    <location>
        <begin position="27"/>
        <end position="298"/>
    </location>
</feature>
<dbReference type="Pfam" id="PF00248">
    <property type="entry name" value="Aldo_ket_red"/>
    <property type="match status" value="1"/>
</dbReference>
<dbReference type="InterPro" id="IPR023210">
    <property type="entry name" value="NADP_OxRdtase_dom"/>
</dbReference>
<dbReference type="InterPro" id="IPR020471">
    <property type="entry name" value="AKR"/>
</dbReference>
<dbReference type="Gene3D" id="3.20.20.100">
    <property type="entry name" value="NADP-dependent oxidoreductase domain"/>
    <property type="match status" value="1"/>
</dbReference>
<dbReference type="InterPro" id="IPR036812">
    <property type="entry name" value="NAD(P)_OxRdtase_dom_sf"/>
</dbReference>
<dbReference type="AlphaFoldDB" id="A0A4Z0MME1"/>
<dbReference type="PRINTS" id="PR00069">
    <property type="entry name" value="ALDKETRDTASE"/>
</dbReference>
<dbReference type="PANTHER" id="PTHR43625:SF40">
    <property type="entry name" value="ALDO-KETO REDUCTASE YAKC [NADP(+)]"/>
    <property type="match status" value="1"/>
</dbReference>